<keyword evidence="2" id="KW-0663">Pyridoxal phosphate</keyword>
<dbReference type="InterPro" id="IPR015422">
    <property type="entry name" value="PyrdxlP-dep_Trfase_small"/>
</dbReference>
<evidence type="ECO:0000256" key="2">
    <source>
        <dbReference type="ARBA" id="ARBA00022898"/>
    </source>
</evidence>
<reference evidence="5" key="1">
    <citation type="journal article" date="2020" name="Int. J. Syst. Evol. Microbiol.">
        <title>Aquipluma nitroreducens gen. nov. sp. nov., a novel facultatively anaerobic bacterium isolated from a freshwater lake.</title>
        <authorList>
            <person name="Watanabe M."/>
            <person name="Kojima H."/>
            <person name="Fukui M."/>
        </authorList>
    </citation>
    <scope>NUCLEOTIDE SEQUENCE</scope>
    <source>
        <strain evidence="5">MeG22</strain>
    </source>
</reference>
<comment type="similarity">
    <text evidence="3">Belongs to the class-I pyridoxal-phosphate-dependent aminotransferase family.</text>
</comment>
<proteinExistence type="inferred from homology"/>
<dbReference type="EMBL" id="AP018694">
    <property type="protein sequence ID" value="BBE18294.1"/>
    <property type="molecule type" value="Genomic_DNA"/>
</dbReference>
<dbReference type="InterPro" id="IPR015424">
    <property type="entry name" value="PyrdxlP-dep_Trfase"/>
</dbReference>
<keyword evidence="3" id="KW-0808">Transferase</keyword>
<dbReference type="GO" id="GO:0030170">
    <property type="term" value="F:pyridoxal phosphate binding"/>
    <property type="evidence" value="ECO:0007669"/>
    <property type="project" value="InterPro"/>
</dbReference>
<name>A0A5K7SAH7_9BACT</name>
<evidence type="ECO:0000313" key="5">
    <source>
        <dbReference type="EMBL" id="BBE18294.1"/>
    </source>
</evidence>
<dbReference type="AlphaFoldDB" id="A0A5K7SAH7"/>
<dbReference type="SUPFAM" id="SSF53383">
    <property type="entry name" value="PLP-dependent transferases"/>
    <property type="match status" value="1"/>
</dbReference>
<dbReference type="PROSITE" id="PS00105">
    <property type="entry name" value="AA_TRANSFER_CLASS_1"/>
    <property type="match status" value="1"/>
</dbReference>
<dbReference type="Gene3D" id="3.90.1150.10">
    <property type="entry name" value="Aspartate Aminotransferase, domain 1"/>
    <property type="match status" value="1"/>
</dbReference>
<dbReference type="InterPro" id="IPR004838">
    <property type="entry name" value="NHTrfase_class1_PyrdxlP-BS"/>
</dbReference>
<dbReference type="PANTHER" id="PTHR42885">
    <property type="entry name" value="HISTIDINOL-PHOSPHATE AMINOTRANSFERASE-RELATED"/>
    <property type="match status" value="1"/>
</dbReference>
<dbReference type="GO" id="GO:0008483">
    <property type="term" value="F:transaminase activity"/>
    <property type="evidence" value="ECO:0007669"/>
    <property type="project" value="UniProtKB-KW"/>
</dbReference>
<dbReference type="Gene3D" id="3.40.640.10">
    <property type="entry name" value="Type I PLP-dependent aspartate aminotransferase-like (Major domain)"/>
    <property type="match status" value="1"/>
</dbReference>
<dbReference type="InterPro" id="IPR004839">
    <property type="entry name" value="Aminotransferase_I/II_large"/>
</dbReference>
<sequence>MINGHGDDSHCLNVPIRADFSSNVWFEGTPPELICYLQQKLHLIGNYPEPDAAGLCQGIANFHEVNSEQVLAFNGSVEAFYTVALAFRKAVSAILYPAFSEYGDACRLHRHVPSFFRSDEAKQALNSGANLFWIGTPNNPDGHFFSFREIVEWLNRFPNTIFVIDEAYAAFIPDFQSVIPLTQKYPNLIVIRSLTKCCAIPGLRLGYVVTSAKLAERLRKFQQPWSVNALAQEAGKFLMEHLKVHSFDAQSIQQLSMKLQQSIGEISGFKVIPAKTPYFLVEMQLGTAAELKKFLVQEHGILIRDASNFNGLDERYFRVCTRNESDNQLLIDGLKSYTQWK</sequence>
<dbReference type="Pfam" id="PF00155">
    <property type="entry name" value="Aminotran_1_2"/>
    <property type="match status" value="1"/>
</dbReference>
<dbReference type="PANTHER" id="PTHR42885:SF1">
    <property type="entry name" value="THREONINE-PHOSPHATE DECARBOXYLASE"/>
    <property type="match status" value="1"/>
</dbReference>
<dbReference type="KEGG" id="anf:AQPE_2456"/>
<protein>
    <recommendedName>
        <fullName evidence="3">Aminotransferase</fullName>
        <ecNumber evidence="3">2.6.1.-</ecNumber>
    </recommendedName>
</protein>
<accession>A0A5K7SAH7</accession>
<organism evidence="5 6">
    <name type="scientific">Aquipluma nitroreducens</name>
    <dbReference type="NCBI Taxonomy" id="2010828"/>
    <lineage>
        <taxon>Bacteria</taxon>
        <taxon>Pseudomonadati</taxon>
        <taxon>Bacteroidota</taxon>
        <taxon>Bacteroidia</taxon>
        <taxon>Marinilabiliales</taxon>
        <taxon>Prolixibacteraceae</taxon>
        <taxon>Aquipluma</taxon>
    </lineage>
</organism>
<dbReference type="Proteomes" id="UP001193389">
    <property type="component" value="Chromosome"/>
</dbReference>
<keyword evidence="6" id="KW-1185">Reference proteome</keyword>
<keyword evidence="3" id="KW-0032">Aminotransferase</keyword>
<feature type="domain" description="Aminotransferase class I/classII large" evidence="4">
    <location>
        <begin position="40"/>
        <end position="332"/>
    </location>
</feature>
<evidence type="ECO:0000256" key="1">
    <source>
        <dbReference type="ARBA" id="ARBA00001933"/>
    </source>
</evidence>
<evidence type="ECO:0000256" key="3">
    <source>
        <dbReference type="RuleBase" id="RU000481"/>
    </source>
</evidence>
<evidence type="ECO:0000259" key="4">
    <source>
        <dbReference type="Pfam" id="PF00155"/>
    </source>
</evidence>
<gene>
    <name evidence="5" type="ORF">AQPE_2456</name>
</gene>
<dbReference type="InterPro" id="IPR015421">
    <property type="entry name" value="PyrdxlP-dep_Trfase_major"/>
</dbReference>
<dbReference type="RefSeq" id="WP_318351215.1">
    <property type="nucleotide sequence ID" value="NZ_AP018694.1"/>
</dbReference>
<dbReference type="CDD" id="cd00609">
    <property type="entry name" value="AAT_like"/>
    <property type="match status" value="1"/>
</dbReference>
<comment type="cofactor">
    <cofactor evidence="1 3">
        <name>pyridoxal 5'-phosphate</name>
        <dbReference type="ChEBI" id="CHEBI:597326"/>
    </cofactor>
</comment>
<dbReference type="EC" id="2.6.1.-" evidence="3"/>
<evidence type="ECO:0000313" key="6">
    <source>
        <dbReference type="Proteomes" id="UP001193389"/>
    </source>
</evidence>